<proteinExistence type="predicted"/>
<evidence type="ECO:0000256" key="2">
    <source>
        <dbReference type="ARBA" id="ARBA00022723"/>
    </source>
</evidence>
<organism evidence="10 11">
    <name type="scientific">Helobdella robusta</name>
    <name type="common">Californian leech</name>
    <dbReference type="NCBI Taxonomy" id="6412"/>
    <lineage>
        <taxon>Eukaryota</taxon>
        <taxon>Metazoa</taxon>
        <taxon>Spiralia</taxon>
        <taxon>Lophotrochozoa</taxon>
        <taxon>Annelida</taxon>
        <taxon>Clitellata</taxon>
        <taxon>Hirudinea</taxon>
        <taxon>Rhynchobdellida</taxon>
        <taxon>Glossiphoniidae</taxon>
        <taxon>Helobdella</taxon>
    </lineage>
</organism>
<dbReference type="InterPro" id="IPR036236">
    <property type="entry name" value="Znf_C2H2_sf"/>
</dbReference>
<keyword evidence="2" id="KW-0479">Metal-binding</keyword>
<dbReference type="PROSITE" id="PS00028">
    <property type="entry name" value="ZINC_FINGER_C2H2_1"/>
    <property type="match status" value="2"/>
</dbReference>
<dbReference type="Pfam" id="PF13909">
    <property type="entry name" value="zf-H2C2_5"/>
    <property type="match status" value="1"/>
</dbReference>
<comment type="subcellular location">
    <subcellularLocation>
        <location evidence="1">Nucleus</location>
    </subcellularLocation>
</comment>
<dbReference type="SMART" id="SM00355">
    <property type="entry name" value="ZnF_C2H2"/>
    <property type="match status" value="3"/>
</dbReference>
<evidence type="ECO:0000313" key="11">
    <source>
        <dbReference type="Proteomes" id="UP000015101"/>
    </source>
</evidence>
<dbReference type="PANTHER" id="PTHR24379">
    <property type="entry name" value="KRAB AND ZINC FINGER DOMAIN-CONTAINING"/>
    <property type="match status" value="1"/>
</dbReference>
<dbReference type="KEGG" id="hro:HELRODRAFT_137145"/>
<keyword evidence="5" id="KW-0862">Zinc</keyword>
<evidence type="ECO:0000259" key="8">
    <source>
        <dbReference type="PROSITE" id="PS50157"/>
    </source>
</evidence>
<reference evidence="11" key="1">
    <citation type="submission" date="2012-12" db="EMBL/GenBank/DDBJ databases">
        <authorList>
            <person name="Hellsten U."/>
            <person name="Grimwood J."/>
            <person name="Chapman J.A."/>
            <person name="Shapiro H."/>
            <person name="Aerts A."/>
            <person name="Otillar R.P."/>
            <person name="Terry A.Y."/>
            <person name="Boore J.L."/>
            <person name="Simakov O."/>
            <person name="Marletaz F."/>
            <person name="Cho S.-J."/>
            <person name="Edsinger-Gonzales E."/>
            <person name="Havlak P."/>
            <person name="Kuo D.-H."/>
            <person name="Larsson T."/>
            <person name="Lv J."/>
            <person name="Arendt D."/>
            <person name="Savage R."/>
            <person name="Osoegawa K."/>
            <person name="de Jong P."/>
            <person name="Lindberg D.R."/>
            <person name="Seaver E.C."/>
            <person name="Weisblat D.A."/>
            <person name="Putnam N.H."/>
            <person name="Grigoriev I.V."/>
            <person name="Rokhsar D.S."/>
        </authorList>
    </citation>
    <scope>NUCLEOTIDE SEQUENCE</scope>
</reference>
<keyword evidence="6" id="KW-0539">Nucleus</keyword>
<dbReference type="CTD" id="20196379"/>
<gene>
    <name evidence="10" type="primary">20196379</name>
    <name evidence="9" type="ORF">HELRODRAFT_137145</name>
</gene>
<dbReference type="EMBL" id="AMQM01002151">
    <property type="status" value="NOT_ANNOTATED_CDS"/>
    <property type="molecule type" value="Genomic_DNA"/>
</dbReference>
<evidence type="ECO:0000313" key="10">
    <source>
        <dbReference type="EnsemblMetazoa" id="HelroP137145"/>
    </source>
</evidence>
<evidence type="ECO:0000256" key="3">
    <source>
        <dbReference type="ARBA" id="ARBA00022737"/>
    </source>
</evidence>
<dbReference type="RefSeq" id="XP_009030461.1">
    <property type="nucleotide sequence ID" value="XM_009032213.1"/>
</dbReference>
<dbReference type="GeneID" id="20196379"/>
<keyword evidence="3" id="KW-0677">Repeat</keyword>
<dbReference type="EMBL" id="KB097700">
    <property type="protein sequence ID" value="ESN91636.1"/>
    <property type="molecule type" value="Genomic_DNA"/>
</dbReference>
<feature type="domain" description="C2H2-type" evidence="8">
    <location>
        <begin position="2"/>
        <end position="25"/>
    </location>
</feature>
<dbReference type="SUPFAM" id="SSF57667">
    <property type="entry name" value="beta-beta-alpha zinc fingers"/>
    <property type="match status" value="1"/>
</dbReference>
<evidence type="ECO:0000256" key="1">
    <source>
        <dbReference type="ARBA" id="ARBA00004123"/>
    </source>
</evidence>
<evidence type="ECO:0000256" key="7">
    <source>
        <dbReference type="PROSITE-ProRule" id="PRU00042"/>
    </source>
</evidence>
<feature type="domain" description="C2H2-type" evidence="8">
    <location>
        <begin position="28"/>
        <end position="55"/>
    </location>
</feature>
<keyword evidence="11" id="KW-1185">Reference proteome</keyword>
<name>T1EIH9_HELRO</name>
<accession>T1EIH9</accession>
<evidence type="ECO:0000256" key="6">
    <source>
        <dbReference type="ARBA" id="ARBA00023242"/>
    </source>
</evidence>
<keyword evidence="4 7" id="KW-0863">Zinc-finger</keyword>
<dbReference type="Gene3D" id="3.30.160.60">
    <property type="entry name" value="Classic Zinc Finger"/>
    <property type="match status" value="3"/>
</dbReference>
<dbReference type="eggNOG" id="KOG1721">
    <property type="taxonomic scope" value="Eukaryota"/>
</dbReference>
<dbReference type="HOGENOM" id="CLU_002678_42_18_1"/>
<dbReference type="GO" id="GO:0008270">
    <property type="term" value="F:zinc ion binding"/>
    <property type="evidence" value="ECO:0007669"/>
    <property type="project" value="UniProtKB-KW"/>
</dbReference>
<dbReference type="OrthoDB" id="8117402at2759"/>
<dbReference type="EnsemblMetazoa" id="HelroT137145">
    <property type="protein sequence ID" value="HelroP137145"/>
    <property type="gene ID" value="HelroG137145"/>
</dbReference>
<dbReference type="PANTHER" id="PTHR24379:SF121">
    <property type="entry name" value="C2H2-TYPE DOMAIN-CONTAINING PROTEIN"/>
    <property type="match status" value="1"/>
</dbReference>
<dbReference type="Proteomes" id="UP000015101">
    <property type="component" value="Unassembled WGS sequence"/>
</dbReference>
<reference evidence="10" key="3">
    <citation type="submission" date="2015-06" db="UniProtKB">
        <authorList>
            <consortium name="EnsemblMetazoa"/>
        </authorList>
    </citation>
    <scope>IDENTIFICATION</scope>
</reference>
<evidence type="ECO:0000256" key="4">
    <source>
        <dbReference type="ARBA" id="ARBA00022771"/>
    </source>
</evidence>
<dbReference type="InterPro" id="IPR013087">
    <property type="entry name" value="Znf_C2H2_type"/>
</dbReference>
<reference evidence="9 11" key="2">
    <citation type="journal article" date="2013" name="Nature">
        <title>Insights into bilaterian evolution from three spiralian genomes.</title>
        <authorList>
            <person name="Simakov O."/>
            <person name="Marletaz F."/>
            <person name="Cho S.J."/>
            <person name="Edsinger-Gonzales E."/>
            <person name="Havlak P."/>
            <person name="Hellsten U."/>
            <person name="Kuo D.H."/>
            <person name="Larsson T."/>
            <person name="Lv J."/>
            <person name="Arendt D."/>
            <person name="Savage R."/>
            <person name="Osoegawa K."/>
            <person name="de Jong P."/>
            <person name="Grimwood J."/>
            <person name="Chapman J.A."/>
            <person name="Shapiro H."/>
            <person name="Aerts A."/>
            <person name="Otillar R.P."/>
            <person name="Terry A.Y."/>
            <person name="Boore J.L."/>
            <person name="Grigoriev I.V."/>
            <person name="Lindberg D.R."/>
            <person name="Seaver E.C."/>
            <person name="Weisblat D.A."/>
            <person name="Putnam N.H."/>
            <person name="Rokhsar D.S."/>
        </authorList>
    </citation>
    <scope>NUCLEOTIDE SEQUENCE</scope>
</reference>
<evidence type="ECO:0000256" key="5">
    <source>
        <dbReference type="ARBA" id="ARBA00022833"/>
    </source>
</evidence>
<dbReference type="Pfam" id="PF00096">
    <property type="entry name" value="zf-C2H2"/>
    <property type="match status" value="1"/>
</dbReference>
<dbReference type="AlphaFoldDB" id="T1EIH9"/>
<dbReference type="InParanoid" id="T1EIH9"/>
<evidence type="ECO:0000313" key="9">
    <source>
        <dbReference type="EMBL" id="ESN91636.1"/>
    </source>
</evidence>
<dbReference type="GO" id="GO:0005634">
    <property type="term" value="C:nucleus"/>
    <property type="evidence" value="ECO:0007669"/>
    <property type="project" value="UniProtKB-SubCell"/>
</dbReference>
<protein>
    <recommendedName>
        <fullName evidence="8">C2H2-type domain-containing protein</fullName>
    </recommendedName>
</protein>
<sequence length="79" mass="9376">INKCSECSYTTSTSNELQLHIRRVHNKHACLICWRLFGQKANRDRHLCLHTGHKPYKCDICGEKFSRGDKLKIHKKRFH</sequence>
<dbReference type="PROSITE" id="PS50157">
    <property type="entry name" value="ZINC_FINGER_C2H2_2"/>
    <property type="match status" value="3"/>
</dbReference>
<dbReference type="FunFam" id="3.30.160.60:FF:001666">
    <property type="entry name" value="MDS1 and EVI1 complex locus"/>
    <property type="match status" value="1"/>
</dbReference>
<feature type="domain" description="C2H2-type" evidence="8">
    <location>
        <begin position="56"/>
        <end position="79"/>
    </location>
</feature>